<evidence type="ECO:0000313" key="1">
    <source>
        <dbReference type="EMBL" id="GBE59583.1"/>
    </source>
</evidence>
<keyword evidence="2" id="KW-1185">Reference proteome</keyword>
<name>A0A2H6K9C2_9APIC</name>
<dbReference type="RefSeq" id="XP_028865826.1">
    <property type="nucleotide sequence ID" value="XM_029009993.1"/>
</dbReference>
<reference evidence="1 2" key="1">
    <citation type="journal article" date="2017" name="BMC Genomics">
        <title>Whole-genome assembly of Babesia ovata and comparative genomics between closely related pathogens.</title>
        <authorList>
            <person name="Yamagishi J."/>
            <person name="Asada M."/>
            <person name="Hakimi H."/>
            <person name="Tanaka T.Q."/>
            <person name="Sugimoto C."/>
            <person name="Kawazu S."/>
        </authorList>
    </citation>
    <scope>NUCLEOTIDE SEQUENCE [LARGE SCALE GENOMIC DNA]</scope>
    <source>
        <strain evidence="1 2">Miyake</strain>
    </source>
</reference>
<accession>A0A2H6K9C2</accession>
<proteinExistence type="predicted"/>
<dbReference type="VEuPathDB" id="PiroplasmaDB:BOVATA_010760"/>
<sequence>MTDVGTPFHILRKTRFTQCRTAYNTIRNALLGLQNRPVYVTEAFELHRRKRHLIAIKKALSSRRNSKKGPFHRLLPPHPYSNLFGDPTYYSNNELCRTCVMASTMRLADRTFWWQISEKIRKVRDVMNIGDLLRCLVSLSTVRYFDVDLLRITAREFVDDMDKLTLKEIAQLLQCYVRANVYSVDLVNAAGDDVAGRLMKMVSGDIQADGPRDGHISNKGEDDSKWAQETLGLLAKSFRSFNYQNRDLYLSIAYLTIKNWGHLDLYGKCATFANLDHRNFRSQPNNESNAVSAESGEEISRETTLALLRQLTHFPDGFHLKRLDSITDDVDFDDMVPSAPESIQEDYVKALHALCCAVSAVNNLAKVICRIVDNAAFVRDSVEAENVETIIDSMMEKMAAISAKLKHFWRELEAAYNTMERKQVAFATEDYTDISQNGGIKTCPYINAAQHVFIDAAMKSVCAVNAAIRFKVNAVGAEGRSVSSSEFCFAVEDANVHSELYHYVDTIDLSPSEMAVVGHWMDTIETYGCSSQEPELLACALETLGVMPCVDSQKLPLSMARLQGVHDIVALEAVKHLVNIGEDGRYRILLALRLGKITPNAYLEHALQSFTKYLRKNKCNVKLPLASPFRLLLEERMVPVSRLTQQTESETNVGA</sequence>
<evidence type="ECO:0000313" key="2">
    <source>
        <dbReference type="Proteomes" id="UP000236319"/>
    </source>
</evidence>
<dbReference type="GeneID" id="39873353"/>
<gene>
    <name evidence="1" type="ORF">BOVATA_010760</name>
</gene>
<organism evidence="1 2">
    <name type="scientific">Babesia ovata</name>
    <dbReference type="NCBI Taxonomy" id="189622"/>
    <lineage>
        <taxon>Eukaryota</taxon>
        <taxon>Sar</taxon>
        <taxon>Alveolata</taxon>
        <taxon>Apicomplexa</taxon>
        <taxon>Aconoidasida</taxon>
        <taxon>Piroplasmida</taxon>
        <taxon>Babesiidae</taxon>
        <taxon>Babesia</taxon>
    </lineage>
</organism>
<protein>
    <submittedName>
        <fullName evidence="1">Peptide synthetase, putative</fullName>
    </submittedName>
</protein>
<dbReference type="OrthoDB" id="364499at2759"/>
<dbReference type="Proteomes" id="UP000236319">
    <property type="component" value="Unassembled WGS sequence"/>
</dbReference>
<dbReference type="AlphaFoldDB" id="A0A2H6K9C2"/>
<dbReference type="EMBL" id="BDSA01000001">
    <property type="protein sequence ID" value="GBE59583.1"/>
    <property type="molecule type" value="Genomic_DNA"/>
</dbReference>
<comment type="caution">
    <text evidence="1">The sequence shown here is derived from an EMBL/GenBank/DDBJ whole genome shotgun (WGS) entry which is preliminary data.</text>
</comment>